<keyword evidence="2" id="KW-1185">Reference proteome</keyword>
<evidence type="ECO:0000313" key="2">
    <source>
        <dbReference type="Proteomes" id="UP000007801"/>
    </source>
</evidence>
<name>B3M816_DROAN</name>
<accession>B3M816</accession>
<dbReference type="KEGG" id="dan:6506851"/>
<evidence type="ECO:0000313" key="1">
    <source>
        <dbReference type="EMBL" id="EDV39924.2"/>
    </source>
</evidence>
<dbReference type="GeneID" id="6506851"/>
<dbReference type="EMBL" id="CH902618">
    <property type="protein sequence ID" value="EDV39924.2"/>
    <property type="molecule type" value="Genomic_DNA"/>
</dbReference>
<dbReference type="HOGENOM" id="CLU_2335778_0_0_1"/>
<sequence length="103" mass="12063">MRTSTMRIGKRRSARILRKNMEKAIAHLRVYMPPESQTTFVRNLMEPDDRTIGNAELRGMIRAMIQMALHFQPSLVPLFLDDECRTVRLILRMGALFIKTYIL</sequence>
<organism evidence="1 2">
    <name type="scientific">Drosophila ananassae</name>
    <name type="common">Fruit fly</name>
    <dbReference type="NCBI Taxonomy" id="7217"/>
    <lineage>
        <taxon>Eukaryota</taxon>
        <taxon>Metazoa</taxon>
        <taxon>Ecdysozoa</taxon>
        <taxon>Arthropoda</taxon>
        <taxon>Hexapoda</taxon>
        <taxon>Insecta</taxon>
        <taxon>Pterygota</taxon>
        <taxon>Neoptera</taxon>
        <taxon>Endopterygota</taxon>
        <taxon>Diptera</taxon>
        <taxon>Brachycera</taxon>
        <taxon>Muscomorpha</taxon>
        <taxon>Ephydroidea</taxon>
        <taxon>Drosophilidae</taxon>
        <taxon>Drosophila</taxon>
        <taxon>Sophophora</taxon>
    </lineage>
</organism>
<dbReference type="InParanoid" id="B3M816"/>
<protein>
    <submittedName>
        <fullName evidence="1">Uncharacterized protein</fullName>
    </submittedName>
</protein>
<proteinExistence type="predicted"/>
<dbReference type="AlphaFoldDB" id="B3M816"/>
<gene>
    <name evidence="1" type="primary">Dana\GF24218</name>
    <name evidence="1" type="synonym">dana_GLEANR_8959</name>
    <name evidence="1" type="ORF">GF24218</name>
</gene>
<dbReference type="Proteomes" id="UP000007801">
    <property type="component" value="Unassembled WGS sequence"/>
</dbReference>
<reference evidence="1 2" key="1">
    <citation type="journal article" date="2007" name="Nature">
        <title>Evolution of genes and genomes on the Drosophila phylogeny.</title>
        <authorList>
            <consortium name="Drosophila 12 Genomes Consortium"/>
            <person name="Clark A.G."/>
            <person name="Eisen M.B."/>
            <person name="Smith D.R."/>
            <person name="Bergman C.M."/>
            <person name="Oliver B."/>
            <person name="Markow T.A."/>
            <person name="Kaufman T.C."/>
            <person name="Kellis M."/>
            <person name="Gelbart W."/>
            <person name="Iyer V.N."/>
            <person name="Pollard D.A."/>
            <person name="Sackton T.B."/>
            <person name="Larracuente A.M."/>
            <person name="Singh N.D."/>
            <person name="Abad J.P."/>
            <person name="Abt D.N."/>
            <person name="Adryan B."/>
            <person name="Aguade M."/>
            <person name="Akashi H."/>
            <person name="Anderson W.W."/>
            <person name="Aquadro C.F."/>
            <person name="Ardell D.H."/>
            <person name="Arguello R."/>
            <person name="Artieri C.G."/>
            <person name="Barbash D.A."/>
            <person name="Barker D."/>
            <person name="Barsanti P."/>
            <person name="Batterham P."/>
            <person name="Batzoglou S."/>
            <person name="Begun D."/>
            <person name="Bhutkar A."/>
            <person name="Blanco E."/>
            <person name="Bosak S.A."/>
            <person name="Bradley R.K."/>
            <person name="Brand A.D."/>
            <person name="Brent M.R."/>
            <person name="Brooks A.N."/>
            <person name="Brown R.H."/>
            <person name="Butlin R.K."/>
            <person name="Caggese C."/>
            <person name="Calvi B.R."/>
            <person name="Bernardo de Carvalho A."/>
            <person name="Caspi A."/>
            <person name="Castrezana S."/>
            <person name="Celniker S.E."/>
            <person name="Chang J.L."/>
            <person name="Chapple C."/>
            <person name="Chatterji S."/>
            <person name="Chinwalla A."/>
            <person name="Civetta A."/>
            <person name="Clifton S.W."/>
            <person name="Comeron J.M."/>
            <person name="Costello J.C."/>
            <person name="Coyne J.A."/>
            <person name="Daub J."/>
            <person name="David R.G."/>
            <person name="Delcher A.L."/>
            <person name="Delehaunty K."/>
            <person name="Do C.B."/>
            <person name="Ebling H."/>
            <person name="Edwards K."/>
            <person name="Eickbush T."/>
            <person name="Evans J.D."/>
            <person name="Filipski A."/>
            <person name="Findeiss S."/>
            <person name="Freyhult E."/>
            <person name="Fulton L."/>
            <person name="Fulton R."/>
            <person name="Garcia A.C."/>
            <person name="Gardiner A."/>
            <person name="Garfield D.A."/>
            <person name="Garvin B.E."/>
            <person name="Gibson G."/>
            <person name="Gilbert D."/>
            <person name="Gnerre S."/>
            <person name="Godfrey J."/>
            <person name="Good R."/>
            <person name="Gotea V."/>
            <person name="Gravely B."/>
            <person name="Greenberg A.J."/>
            <person name="Griffiths-Jones S."/>
            <person name="Gross S."/>
            <person name="Guigo R."/>
            <person name="Gustafson E.A."/>
            <person name="Haerty W."/>
            <person name="Hahn M.W."/>
            <person name="Halligan D.L."/>
            <person name="Halpern A.L."/>
            <person name="Halter G.M."/>
            <person name="Han M.V."/>
            <person name="Heger A."/>
            <person name="Hillier L."/>
            <person name="Hinrichs A.S."/>
            <person name="Holmes I."/>
            <person name="Hoskins R.A."/>
            <person name="Hubisz M.J."/>
            <person name="Hultmark D."/>
            <person name="Huntley M.A."/>
            <person name="Jaffe D.B."/>
            <person name="Jagadeeshan S."/>
            <person name="Jeck W.R."/>
            <person name="Johnson J."/>
            <person name="Jones C.D."/>
            <person name="Jordan W.C."/>
            <person name="Karpen G.H."/>
            <person name="Kataoka E."/>
            <person name="Keightley P.D."/>
            <person name="Kheradpour P."/>
            <person name="Kirkness E.F."/>
            <person name="Koerich L.B."/>
            <person name="Kristiansen K."/>
            <person name="Kudrna D."/>
            <person name="Kulathinal R.J."/>
            <person name="Kumar S."/>
            <person name="Kwok R."/>
            <person name="Lander E."/>
            <person name="Langley C.H."/>
            <person name="Lapoint R."/>
            <person name="Lazzaro B.P."/>
            <person name="Lee S.J."/>
            <person name="Levesque L."/>
            <person name="Li R."/>
            <person name="Lin C.F."/>
            <person name="Lin M.F."/>
            <person name="Lindblad-Toh K."/>
            <person name="Llopart A."/>
            <person name="Long M."/>
            <person name="Low L."/>
            <person name="Lozovsky E."/>
            <person name="Lu J."/>
            <person name="Luo M."/>
            <person name="Machado C.A."/>
            <person name="Makalowski W."/>
            <person name="Marzo M."/>
            <person name="Matsuda M."/>
            <person name="Matzkin L."/>
            <person name="McAllister B."/>
            <person name="McBride C.S."/>
            <person name="McKernan B."/>
            <person name="McKernan K."/>
            <person name="Mendez-Lago M."/>
            <person name="Minx P."/>
            <person name="Mollenhauer M.U."/>
            <person name="Montooth K."/>
            <person name="Mount S.M."/>
            <person name="Mu X."/>
            <person name="Myers E."/>
            <person name="Negre B."/>
            <person name="Newfeld S."/>
            <person name="Nielsen R."/>
            <person name="Noor M.A."/>
            <person name="O'Grady P."/>
            <person name="Pachter L."/>
            <person name="Papaceit M."/>
            <person name="Parisi M.J."/>
            <person name="Parisi M."/>
            <person name="Parts L."/>
            <person name="Pedersen J.S."/>
            <person name="Pesole G."/>
            <person name="Phillippy A.M."/>
            <person name="Ponting C.P."/>
            <person name="Pop M."/>
            <person name="Porcelli D."/>
            <person name="Powell J.R."/>
            <person name="Prohaska S."/>
            <person name="Pruitt K."/>
            <person name="Puig M."/>
            <person name="Quesneville H."/>
            <person name="Ram K.R."/>
            <person name="Rand D."/>
            <person name="Rasmussen M.D."/>
            <person name="Reed L.K."/>
            <person name="Reenan R."/>
            <person name="Reily A."/>
            <person name="Remington K.A."/>
            <person name="Rieger T.T."/>
            <person name="Ritchie M.G."/>
            <person name="Robin C."/>
            <person name="Rogers Y.H."/>
            <person name="Rohde C."/>
            <person name="Rozas J."/>
            <person name="Rubenfield M.J."/>
            <person name="Ruiz A."/>
            <person name="Russo S."/>
            <person name="Salzberg S.L."/>
            <person name="Sanchez-Gracia A."/>
            <person name="Saranga D.J."/>
            <person name="Sato H."/>
            <person name="Schaeffer S.W."/>
            <person name="Schatz M.C."/>
            <person name="Schlenke T."/>
            <person name="Schwartz R."/>
            <person name="Segarra C."/>
            <person name="Singh R.S."/>
            <person name="Sirot L."/>
            <person name="Sirota M."/>
            <person name="Sisneros N.B."/>
            <person name="Smith C.D."/>
            <person name="Smith T.F."/>
            <person name="Spieth J."/>
            <person name="Stage D.E."/>
            <person name="Stark A."/>
            <person name="Stephan W."/>
            <person name="Strausberg R.L."/>
            <person name="Strempel S."/>
            <person name="Sturgill D."/>
            <person name="Sutton G."/>
            <person name="Sutton G.G."/>
            <person name="Tao W."/>
            <person name="Teichmann S."/>
            <person name="Tobari Y.N."/>
            <person name="Tomimura Y."/>
            <person name="Tsolas J.M."/>
            <person name="Valente V.L."/>
            <person name="Venter E."/>
            <person name="Venter J.C."/>
            <person name="Vicario S."/>
            <person name="Vieira F.G."/>
            <person name="Vilella A.J."/>
            <person name="Villasante A."/>
            <person name="Walenz B."/>
            <person name="Wang J."/>
            <person name="Wasserman M."/>
            <person name="Watts T."/>
            <person name="Wilson D."/>
            <person name="Wilson R.K."/>
            <person name="Wing R.A."/>
            <person name="Wolfner M.F."/>
            <person name="Wong A."/>
            <person name="Wong G.K."/>
            <person name="Wu C.I."/>
            <person name="Wu G."/>
            <person name="Yamamoto D."/>
            <person name="Yang H.P."/>
            <person name="Yang S.P."/>
            <person name="Yorke J.A."/>
            <person name="Yoshida K."/>
            <person name="Zdobnov E."/>
            <person name="Zhang P."/>
            <person name="Zhang Y."/>
            <person name="Zimin A.V."/>
            <person name="Baldwin J."/>
            <person name="Abdouelleil A."/>
            <person name="Abdulkadir J."/>
            <person name="Abebe A."/>
            <person name="Abera B."/>
            <person name="Abreu J."/>
            <person name="Acer S.C."/>
            <person name="Aftuck L."/>
            <person name="Alexander A."/>
            <person name="An P."/>
            <person name="Anderson E."/>
            <person name="Anderson S."/>
            <person name="Arachi H."/>
            <person name="Azer M."/>
            <person name="Bachantsang P."/>
            <person name="Barry A."/>
            <person name="Bayul T."/>
            <person name="Berlin A."/>
            <person name="Bessette D."/>
            <person name="Bloom T."/>
            <person name="Blye J."/>
            <person name="Boguslavskiy L."/>
            <person name="Bonnet C."/>
            <person name="Boukhgalter B."/>
            <person name="Bourzgui I."/>
            <person name="Brown A."/>
            <person name="Cahill P."/>
            <person name="Channer S."/>
            <person name="Cheshatsang Y."/>
            <person name="Chuda L."/>
            <person name="Citroen M."/>
            <person name="Collymore A."/>
            <person name="Cooke P."/>
            <person name="Costello M."/>
            <person name="D'Aco K."/>
            <person name="Daza R."/>
            <person name="De Haan G."/>
            <person name="DeGray S."/>
            <person name="DeMaso C."/>
            <person name="Dhargay N."/>
            <person name="Dooley K."/>
            <person name="Dooley E."/>
            <person name="Doricent M."/>
            <person name="Dorje P."/>
            <person name="Dorjee K."/>
            <person name="Dupes A."/>
            <person name="Elong R."/>
            <person name="Falk J."/>
            <person name="Farina A."/>
            <person name="Faro S."/>
            <person name="Ferguson D."/>
            <person name="Fisher S."/>
            <person name="Foley C.D."/>
            <person name="Franke A."/>
            <person name="Friedrich D."/>
            <person name="Gadbois L."/>
            <person name="Gearin G."/>
            <person name="Gearin C.R."/>
            <person name="Giannoukos G."/>
            <person name="Goode T."/>
            <person name="Graham J."/>
            <person name="Grandbois E."/>
            <person name="Grewal S."/>
            <person name="Gyaltsen K."/>
            <person name="Hafez N."/>
            <person name="Hagos B."/>
            <person name="Hall J."/>
            <person name="Henson C."/>
            <person name="Hollinger A."/>
            <person name="Honan T."/>
            <person name="Huard M.D."/>
            <person name="Hughes L."/>
            <person name="Hurhula B."/>
            <person name="Husby M.E."/>
            <person name="Kamat A."/>
            <person name="Kanga B."/>
            <person name="Kashin S."/>
            <person name="Khazanovich D."/>
            <person name="Kisner P."/>
            <person name="Lance K."/>
            <person name="Lara M."/>
            <person name="Lee W."/>
            <person name="Lennon N."/>
            <person name="Letendre F."/>
            <person name="LeVine R."/>
            <person name="Lipovsky A."/>
            <person name="Liu X."/>
            <person name="Liu J."/>
            <person name="Liu S."/>
            <person name="Lokyitsang T."/>
            <person name="Lokyitsang Y."/>
            <person name="Lubonja R."/>
            <person name="Lui A."/>
            <person name="MacDonald P."/>
            <person name="Magnisalis V."/>
            <person name="Maru K."/>
            <person name="Matthews C."/>
            <person name="McCusker W."/>
            <person name="McDonough S."/>
            <person name="Mehta T."/>
            <person name="Meldrim J."/>
            <person name="Meneus L."/>
            <person name="Mihai O."/>
            <person name="Mihalev A."/>
            <person name="Mihova T."/>
            <person name="Mittelman R."/>
            <person name="Mlenga V."/>
            <person name="Montmayeur A."/>
            <person name="Mulrain L."/>
            <person name="Navidi A."/>
            <person name="Naylor J."/>
            <person name="Negash T."/>
            <person name="Nguyen T."/>
            <person name="Nguyen N."/>
            <person name="Nicol R."/>
            <person name="Norbu C."/>
            <person name="Norbu N."/>
            <person name="Novod N."/>
            <person name="O'Neill B."/>
            <person name="Osman S."/>
            <person name="Markiewicz E."/>
            <person name="Oyono O.L."/>
            <person name="Patti C."/>
            <person name="Phunkhang P."/>
            <person name="Pierre F."/>
            <person name="Priest M."/>
            <person name="Raghuraman S."/>
            <person name="Rege F."/>
            <person name="Reyes R."/>
            <person name="Rise C."/>
            <person name="Rogov P."/>
            <person name="Ross K."/>
            <person name="Ryan E."/>
            <person name="Settipalli S."/>
            <person name="Shea T."/>
            <person name="Sherpa N."/>
            <person name="Shi L."/>
            <person name="Shih D."/>
            <person name="Sparrow T."/>
            <person name="Spaulding J."/>
            <person name="Stalker J."/>
            <person name="Stange-Thomann N."/>
            <person name="Stavropoulos S."/>
            <person name="Stone C."/>
            <person name="Strader C."/>
            <person name="Tesfaye S."/>
            <person name="Thomson T."/>
            <person name="Thoulutsang Y."/>
            <person name="Thoulutsang D."/>
            <person name="Topham K."/>
            <person name="Topping I."/>
            <person name="Tsamla T."/>
            <person name="Vassiliev H."/>
            <person name="Vo A."/>
            <person name="Wangchuk T."/>
            <person name="Wangdi T."/>
            <person name="Weiand M."/>
            <person name="Wilkinson J."/>
            <person name="Wilson A."/>
            <person name="Yadav S."/>
            <person name="Young G."/>
            <person name="Yu Q."/>
            <person name="Zembek L."/>
            <person name="Zhong D."/>
            <person name="Zimmer A."/>
            <person name="Zwirko Z."/>
            <person name="Jaffe D.B."/>
            <person name="Alvarez P."/>
            <person name="Brockman W."/>
            <person name="Butler J."/>
            <person name="Chin C."/>
            <person name="Gnerre S."/>
            <person name="Grabherr M."/>
            <person name="Kleber M."/>
            <person name="Mauceli E."/>
            <person name="MacCallum I."/>
        </authorList>
    </citation>
    <scope>NUCLEOTIDE SEQUENCE [LARGE SCALE GENOMIC DNA]</scope>
    <source>
        <strain evidence="2">Tucson 14024-0371.13</strain>
    </source>
</reference>